<dbReference type="STRING" id="338966.Ppro_2674"/>
<name>A1ASF7_PELPD</name>
<dbReference type="OrthoDB" id="5396528at2"/>
<protein>
    <recommendedName>
        <fullName evidence="3">Lipoprotein</fullName>
    </recommendedName>
</protein>
<accession>A1ASF7</accession>
<dbReference type="RefSeq" id="WP_011736530.1">
    <property type="nucleotide sequence ID" value="NC_008609.1"/>
</dbReference>
<dbReference type="PROSITE" id="PS51257">
    <property type="entry name" value="PROKAR_LIPOPROTEIN"/>
    <property type="match status" value="1"/>
</dbReference>
<dbReference type="KEGG" id="ppd:Ppro_2674"/>
<evidence type="ECO:0000313" key="2">
    <source>
        <dbReference type="Proteomes" id="UP000006732"/>
    </source>
</evidence>
<gene>
    <name evidence="1" type="ordered locus">Ppro_2674</name>
</gene>
<evidence type="ECO:0008006" key="3">
    <source>
        <dbReference type="Google" id="ProtNLM"/>
    </source>
</evidence>
<evidence type="ECO:0000313" key="1">
    <source>
        <dbReference type="EMBL" id="ABL00278.1"/>
    </source>
</evidence>
<keyword evidence="2" id="KW-1185">Reference proteome</keyword>
<sequence length="123" mass="13489">MPRPRKPLTLVSLLFLAFLFGGCAMLTVNTPLPGNAPPILSQDELIRPYTTIGRIQITREVYGIVDPMPTPDIREWGYSAIRAEAAKMGADAVILPEVSGRSITYLVIPTTEYRATGVAIKFK</sequence>
<dbReference type="eggNOG" id="ENOG503479N">
    <property type="taxonomic scope" value="Bacteria"/>
</dbReference>
<dbReference type="AlphaFoldDB" id="A1ASF7"/>
<reference evidence="1 2" key="1">
    <citation type="submission" date="2006-10" db="EMBL/GenBank/DDBJ databases">
        <title>Complete sequence of chromosome of Pelobacter propionicus DSM 2379.</title>
        <authorList>
            <consortium name="US DOE Joint Genome Institute"/>
            <person name="Copeland A."/>
            <person name="Lucas S."/>
            <person name="Lapidus A."/>
            <person name="Barry K."/>
            <person name="Detter J.C."/>
            <person name="Glavina del Rio T."/>
            <person name="Hammon N."/>
            <person name="Israni S."/>
            <person name="Dalin E."/>
            <person name="Tice H."/>
            <person name="Pitluck S."/>
            <person name="Saunders E."/>
            <person name="Brettin T."/>
            <person name="Bruce D."/>
            <person name="Han C."/>
            <person name="Tapia R."/>
            <person name="Schmutz J."/>
            <person name="Larimer F."/>
            <person name="Land M."/>
            <person name="Hauser L."/>
            <person name="Kyrpides N."/>
            <person name="Kim E."/>
            <person name="Lovley D."/>
            <person name="Richardson P."/>
        </authorList>
    </citation>
    <scope>NUCLEOTIDE SEQUENCE [LARGE SCALE GENOMIC DNA]</scope>
    <source>
        <strain evidence="2">DSM 2379 / NBRC 103807 / OttBd1</strain>
    </source>
</reference>
<dbReference type="Proteomes" id="UP000006732">
    <property type="component" value="Chromosome"/>
</dbReference>
<organism evidence="1 2">
    <name type="scientific">Pelobacter propionicus (strain DSM 2379 / NBRC 103807 / OttBd1)</name>
    <dbReference type="NCBI Taxonomy" id="338966"/>
    <lineage>
        <taxon>Bacteria</taxon>
        <taxon>Pseudomonadati</taxon>
        <taxon>Thermodesulfobacteriota</taxon>
        <taxon>Desulfuromonadia</taxon>
        <taxon>Desulfuromonadales</taxon>
        <taxon>Desulfuromonadaceae</taxon>
        <taxon>Pelobacter</taxon>
    </lineage>
</organism>
<proteinExistence type="predicted"/>
<dbReference type="EMBL" id="CP000482">
    <property type="protein sequence ID" value="ABL00278.1"/>
    <property type="molecule type" value="Genomic_DNA"/>
</dbReference>
<dbReference type="HOGENOM" id="CLU_149248_0_0_7"/>